<feature type="active site" description="Charge relay system" evidence="5 6">
    <location>
        <position position="619"/>
    </location>
</feature>
<keyword evidence="7" id="KW-0812">Transmembrane</keyword>
<dbReference type="InParanoid" id="D2V1R2"/>
<dbReference type="GeneID" id="8855209"/>
<dbReference type="OrthoDB" id="10256524at2759"/>
<dbReference type="RefSeq" id="XP_002682098.1">
    <property type="nucleotide sequence ID" value="XM_002682052.1"/>
</dbReference>
<keyword evidence="7" id="KW-0472">Membrane</keyword>
<dbReference type="PANTHER" id="PTHR43399">
    <property type="entry name" value="SUBTILISIN-RELATED"/>
    <property type="match status" value="1"/>
</dbReference>
<evidence type="ECO:0000256" key="7">
    <source>
        <dbReference type="SAM" id="Phobius"/>
    </source>
</evidence>
<gene>
    <name evidence="9" type="ORF">NAEGRDRAFT_62665</name>
</gene>
<dbReference type="InterPro" id="IPR000209">
    <property type="entry name" value="Peptidase_S8/S53_dom"/>
</dbReference>
<feature type="domain" description="Peptidase S8/S53" evidence="8">
    <location>
        <begin position="260"/>
        <end position="665"/>
    </location>
</feature>
<keyword evidence="10" id="KW-1185">Reference proteome</keyword>
<evidence type="ECO:0000256" key="6">
    <source>
        <dbReference type="PROSITE-ProRule" id="PRU01240"/>
    </source>
</evidence>
<reference evidence="9 10" key="1">
    <citation type="journal article" date="2010" name="Cell">
        <title>The genome of Naegleria gruberi illuminates early eukaryotic versatility.</title>
        <authorList>
            <person name="Fritz-Laylin L.K."/>
            <person name="Prochnik S.E."/>
            <person name="Ginger M.L."/>
            <person name="Dacks J.B."/>
            <person name="Carpenter M.L."/>
            <person name="Field M.C."/>
            <person name="Kuo A."/>
            <person name="Paredez A."/>
            <person name="Chapman J."/>
            <person name="Pham J."/>
            <person name="Shu S."/>
            <person name="Neupane R."/>
            <person name="Cipriano M."/>
            <person name="Mancuso J."/>
            <person name="Tu H."/>
            <person name="Salamov A."/>
            <person name="Lindquist E."/>
            <person name="Shapiro H."/>
            <person name="Lucas S."/>
            <person name="Grigoriev I.V."/>
            <person name="Cande W.Z."/>
            <person name="Fulton C."/>
            <person name="Rokhsar D.S."/>
            <person name="Dawson S.C."/>
        </authorList>
    </citation>
    <scope>NUCLEOTIDE SEQUENCE [LARGE SCALE GENOMIC DNA]</scope>
    <source>
        <strain evidence="9 10">NEG-M</strain>
    </source>
</reference>
<dbReference type="EMBL" id="GG738848">
    <property type="protein sequence ID" value="EFC49354.1"/>
    <property type="molecule type" value="Genomic_DNA"/>
</dbReference>
<evidence type="ECO:0000313" key="10">
    <source>
        <dbReference type="Proteomes" id="UP000006671"/>
    </source>
</evidence>
<dbReference type="Proteomes" id="UP000006671">
    <property type="component" value="Unassembled WGS sequence"/>
</dbReference>
<keyword evidence="3 6" id="KW-0378">Hydrolase</keyword>
<feature type="active site" description="Charge relay system" evidence="5 6">
    <location>
        <position position="321"/>
    </location>
</feature>
<evidence type="ECO:0000256" key="1">
    <source>
        <dbReference type="ARBA" id="ARBA00011073"/>
    </source>
</evidence>
<dbReference type="InterPro" id="IPR023828">
    <property type="entry name" value="Peptidase_S8_Ser-AS"/>
</dbReference>
<sequence>MTERALAAPSISEEFISFKAMMNSNNRIEGEGNNYILNSENNILHGNLKRRIKQEEQIAEYIIKIKSERERNHPLTRVGNFLNHGVFKVVGKLSQLLAFKDDLEFIGNYEERFKSILDFAEIEHISIQYLNSSKRSLTTPRYLRASISLTHSLDSLTTEQQNESAQQIANNLNELLGSQLIKGRDFFPIEVISDSHFEIQFSPLVSARVGQTLKSHPNVHYVEKVHQLGFFNKNGVSISQSVNANSVARASPFYDLGIYGEGQIIGLSDTGIDHDHCFFRDSSNVNVFDENHRKIVSYNTITFQFNNQKITTDFKDDVSGHGTHVAGSISGSMENTDFSDTVNQYHGMAPASKLFFVDMKDSNNDNMFMSNDLTVLFKQGYNYGARIFSNSYGTSASVYVTCSYDCKNCRVVNAFDSFNSGDSITDAQCNRLFGSETCCSITNFYTSSAYNLDKYLWDKQDAVILFAAGNDGALAKQGTLTEQSNSKNIISVGSSRSSNSGILTSLYYEDYYTKIKEASLNFAGPEECCLSLSTNVRSYCCPSYVENQFKDTKAYNEMNIASFSSRGPADGGRIKPDLVAVGENIVSAHSDGIITTNQCGTGRPKEGNDAALLSKRGTSMSTPLMAGAAALIRQYLQKNRGVSNPSGPLIKALLVQSAVPSKGTVSLNGDETDRVELNAYFQPNPVEGHGIVSLGSLLKTETGNDVGLTFFENSFTASSQSFKLCYKVESASWIKATLAWYDYPSDISSFVPLINNLDLIVNTFTTDGTSFKNLVVYGGNDLGAVDTVNNLEKVIVNSLGAASYVSVAVYMNQLASVTTSQPYALVLTSTNGTLVQVNEAFCTYSKDVPPRAFRPNIVAAIVIPIVFVIVFTIIVIIIIIVILILRFTKKNEIQRKKSVNAAAISESVMPEMQDFTPTY</sequence>
<dbReference type="PROSITE" id="PS00138">
    <property type="entry name" value="SUBTILASE_SER"/>
    <property type="match status" value="1"/>
</dbReference>
<keyword evidence="7" id="KW-1133">Transmembrane helix</keyword>
<dbReference type="PROSITE" id="PS00137">
    <property type="entry name" value="SUBTILASE_HIS"/>
    <property type="match status" value="1"/>
</dbReference>
<dbReference type="GO" id="GO:0004252">
    <property type="term" value="F:serine-type endopeptidase activity"/>
    <property type="evidence" value="ECO:0007669"/>
    <property type="project" value="UniProtKB-UniRule"/>
</dbReference>
<evidence type="ECO:0000259" key="8">
    <source>
        <dbReference type="Pfam" id="PF00082"/>
    </source>
</evidence>
<dbReference type="InterPro" id="IPR051048">
    <property type="entry name" value="Peptidase_S8/S53_subtilisin"/>
</dbReference>
<proteinExistence type="inferred from homology"/>
<dbReference type="Gene3D" id="3.40.50.200">
    <property type="entry name" value="Peptidase S8/S53 domain"/>
    <property type="match status" value="1"/>
</dbReference>
<name>D2V1R2_NAEGR</name>
<feature type="transmembrane region" description="Helical" evidence="7">
    <location>
        <begin position="857"/>
        <end position="887"/>
    </location>
</feature>
<evidence type="ECO:0000256" key="5">
    <source>
        <dbReference type="PIRSR" id="PIRSR615500-1"/>
    </source>
</evidence>
<dbReference type="InterPro" id="IPR008979">
    <property type="entry name" value="Galactose-bd-like_sf"/>
</dbReference>
<dbReference type="PRINTS" id="PR00723">
    <property type="entry name" value="SUBTILISIN"/>
</dbReference>
<dbReference type="PROSITE" id="PS51892">
    <property type="entry name" value="SUBTILASE"/>
    <property type="match status" value="1"/>
</dbReference>
<dbReference type="CDD" id="cd04842">
    <property type="entry name" value="Peptidases_S8_Kp43_protease"/>
    <property type="match status" value="1"/>
</dbReference>
<comment type="similarity">
    <text evidence="1 6">Belongs to the peptidase S8 family.</text>
</comment>
<feature type="active site" description="Charge relay system" evidence="5 6">
    <location>
        <position position="269"/>
    </location>
</feature>
<dbReference type="InterPro" id="IPR036852">
    <property type="entry name" value="Peptidase_S8/S53_dom_sf"/>
</dbReference>
<dbReference type="SUPFAM" id="SSF52743">
    <property type="entry name" value="Subtilisin-like"/>
    <property type="match status" value="1"/>
</dbReference>
<keyword evidence="2 6" id="KW-0645">Protease</keyword>
<dbReference type="SUPFAM" id="SSF49785">
    <property type="entry name" value="Galactose-binding domain-like"/>
    <property type="match status" value="1"/>
</dbReference>
<organism evidence="10">
    <name type="scientific">Naegleria gruberi</name>
    <name type="common">Amoeba</name>
    <dbReference type="NCBI Taxonomy" id="5762"/>
    <lineage>
        <taxon>Eukaryota</taxon>
        <taxon>Discoba</taxon>
        <taxon>Heterolobosea</taxon>
        <taxon>Tetramitia</taxon>
        <taxon>Eutetramitia</taxon>
        <taxon>Vahlkampfiidae</taxon>
        <taxon>Naegleria</taxon>
    </lineage>
</organism>
<dbReference type="VEuPathDB" id="AmoebaDB:NAEGRDRAFT_62665"/>
<dbReference type="InterPro" id="IPR034058">
    <property type="entry name" value="TagA/B/C/D_pept_dom"/>
</dbReference>
<dbReference type="KEGG" id="ngr:NAEGRDRAFT_62665"/>
<keyword evidence="4 6" id="KW-0720">Serine protease</keyword>
<evidence type="ECO:0000256" key="4">
    <source>
        <dbReference type="ARBA" id="ARBA00022825"/>
    </source>
</evidence>
<accession>D2V1R2</accession>
<dbReference type="OMA" id="FCALETH"/>
<dbReference type="Gene3D" id="2.60.120.380">
    <property type="match status" value="1"/>
</dbReference>
<dbReference type="InterPro" id="IPR015500">
    <property type="entry name" value="Peptidase_S8_subtilisin-rel"/>
</dbReference>
<evidence type="ECO:0000256" key="3">
    <source>
        <dbReference type="ARBA" id="ARBA00022801"/>
    </source>
</evidence>
<dbReference type="Pfam" id="PF00082">
    <property type="entry name" value="Peptidase_S8"/>
    <property type="match status" value="1"/>
</dbReference>
<dbReference type="GO" id="GO:0006508">
    <property type="term" value="P:proteolysis"/>
    <property type="evidence" value="ECO:0007669"/>
    <property type="project" value="UniProtKB-KW"/>
</dbReference>
<dbReference type="InterPro" id="IPR022398">
    <property type="entry name" value="Peptidase_S8_His-AS"/>
</dbReference>
<evidence type="ECO:0000313" key="9">
    <source>
        <dbReference type="EMBL" id="EFC49354.1"/>
    </source>
</evidence>
<dbReference type="AlphaFoldDB" id="D2V1R2"/>
<evidence type="ECO:0000256" key="2">
    <source>
        <dbReference type="ARBA" id="ARBA00022670"/>
    </source>
</evidence>
<protein>
    <submittedName>
        <fullName evidence="9">Predicted protein</fullName>
    </submittedName>
</protein>
<dbReference type="PANTHER" id="PTHR43399:SF4">
    <property type="entry name" value="CELL WALL-ASSOCIATED PROTEASE"/>
    <property type="match status" value="1"/>
</dbReference>